<evidence type="ECO:0000256" key="1">
    <source>
        <dbReference type="SAM" id="MobiDB-lite"/>
    </source>
</evidence>
<dbReference type="Gene3D" id="2.130.10.10">
    <property type="entry name" value="YVTN repeat-like/Quinoprotein amine dehydrogenase"/>
    <property type="match status" value="1"/>
</dbReference>
<dbReference type="AlphaFoldDB" id="A0AAD2CSP8"/>
<dbReference type="InterPro" id="IPR036322">
    <property type="entry name" value="WD40_repeat_dom_sf"/>
</dbReference>
<dbReference type="Proteomes" id="UP001295423">
    <property type="component" value="Unassembled WGS sequence"/>
</dbReference>
<dbReference type="EMBL" id="CAKOGP040001113">
    <property type="protein sequence ID" value="CAJ1943579.1"/>
    <property type="molecule type" value="Genomic_DNA"/>
</dbReference>
<feature type="compositionally biased region" description="Acidic residues" evidence="1">
    <location>
        <begin position="23"/>
        <end position="35"/>
    </location>
</feature>
<sequence length="186" mass="20513">MLWKLETSELYGELVDMDSAWQLDDEDDDDWDSDSDAPSSASKDPIIIQSIEEGPVYSIDKHGQTVAAVVGQTVLVWEFWSSNGACLIPIKTLSLPGDYQETLYTVSLSDDFLVSAGLGECLFVWTTDTWDLVHTVSVARTKESCLATCCVMTSNWMPNEKGVLACGGYDGCISLWRLAHRLESEG</sequence>
<comment type="caution">
    <text evidence="2">The sequence shown here is derived from an EMBL/GenBank/DDBJ whole genome shotgun (WGS) entry which is preliminary data.</text>
</comment>
<evidence type="ECO:0000313" key="3">
    <source>
        <dbReference type="Proteomes" id="UP001295423"/>
    </source>
</evidence>
<organism evidence="2 3">
    <name type="scientific">Cylindrotheca closterium</name>
    <dbReference type="NCBI Taxonomy" id="2856"/>
    <lineage>
        <taxon>Eukaryota</taxon>
        <taxon>Sar</taxon>
        <taxon>Stramenopiles</taxon>
        <taxon>Ochrophyta</taxon>
        <taxon>Bacillariophyta</taxon>
        <taxon>Bacillariophyceae</taxon>
        <taxon>Bacillariophycidae</taxon>
        <taxon>Bacillariales</taxon>
        <taxon>Bacillariaceae</taxon>
        <taxon>Cylindrotheca</taxon>
    </lineage>
</organism>
<gene>
    <name evidence="2" type="ORF">CYCCA115_LOCUS8512</name>
</gene>
<name>A0AAD2CSP8_9STRA</name>
<evidence type="ECO:0000313" key="2">
    <source>
        <dbReference type="EMBL" id="CAJ1943579.1"/>
    </source>
</evidence>
<accession>A0AAD2CSP8</accession>
<reference evidence="2" key="1">
    <citation type="submission" date="2023-08" db="EMBL/GenBank/DDBJ databases">
        <authorList>
            <person name="Audoor S."/>
            <person name="Bilcke G."/>
        </authorList>
    </citation>
    <scope>NUCLEOTIDE SEQUENCE</scope>
</reference>
<feature type="region of interest" description="Disordered" evidence="1">
    <location>
        <begin position="23"/>
        <end position="44"/>
    </location>
</feature>
<proteinExistence type="predicted"/>
<dbReference type="SUPFAM" id="SSF50978">
    <property type="entry name" value="WD40 repeat-like"/>
    <property type="match status" value="1"/>
</dbReference>
<dbReference type="InterPro" id="IPR015943">
    <property type="entry name" value="WD40/YVTN_repeat-like_dom_sf"/>
</dbReference>
<keyword evidence="3" id="KW-1185">Reference proteome</keyword>
<protein>
    <submittedName>
        <fullName evidence="2">Uncharacterized protein</fullName>
    </submittedName>
</protein>